<protein>
    <submittedName>
        <fullName evidence="2">SIS domain-containing protein</fullName>
    </submittedName>
</protein>
<reference evidence="2" key="1">
    <citation type="submission" date="2021-06" db="EMBL/GenBank/DDBJ databases">
        <title>Complete genome sequence of Nocardioides sp. G188.</title>
        <authorList>
            <person name="Im W.-T."/>
        </authorList>
    </citation>
    <scope>NUCLEOTIDE SEQUENCE</scope>
    <source>
        <strain evidence="2">G188</strain>
    </source>
</reference>
<name>A0A975Y0L6_9ACTN</name>
<evidence type="ECO:0000313" key="3">
    <source>
        <dbReference type="Proteomes" id="UP000683575"/>
    </source>
</evidence>
<dbReference type="InterPro" id="IPR001347">
    <property type="entry name" value="SIS_dom"/>
</dbReference>
<gene>
    <name evidence="2" type="ORF">KRR39_01690</name>
</gene>
<dbReference type="InterPro" id="IPR035464">
    <property type="entry name" value="SIS_AgaS"/>
</dbReference>
<evidence type="ECO:0000259" key="1">
    <source>
        <dbReference type="PROSITE" id="PS51464"/>
    </source>
</evidence>
<dbReference type="KEGG" id="nps:KRR39_01690"/>
<organism evidence="2 3">
    <name type="scientific">Nocardioides panacis</name>
    <dbReference type="NCBI Taxonomy" id="2849501"/>
    <lineage>
        <taxon>Bacteria</taxon>
        <taxon>Bacillati</taxon>
        <taxon>Actinomycetota</taxon>
        <taxon>Actinomycetes</taxon>
        <taxon>Propionibacteriales</taxon>
        <taxon>Nocardioidaceae</taxon>
        <taxon>Nocardioides</taxon>
    </lineage>
</organism>
<dbReference type="PANTHER" id="PTHR32502:SF3">
    <property type="entry name" value="D-GALACTOSAMINE-6-PHOSPHATE DEAMINASE AGAS-RELATED"/>
    <property type="match status" value="1"/>
</dbReference>
<dbReference type="Proteomes" id="UP000683575">
    <property type="component" value="Chromosome"/>
</dbReference>
<feature type="domain" description="SIS" evidence="1">
    <location>
        <begin position="5"/>
        <end position="165"/>
    </location>
</feature>
<dbReference type="AlphaFoldDB" id="A0A975Y0L6"/>
<dbReference type="EMBL" id="CP077062">
    <property type="protein sequence ID" value="QWZ08603.1"/>
    <property type="molecule type" value="Genomic_DNA"/>
</dbReference>
<dbReference type="GO" id="GO:0009401">
    <property type="term" value="P:phosphoenolpyruvate-dependent sugar phosphotransferase system"/>
    <property type="evidence" value="ECO:0007669"/>
    <property type="project" value="TreeGrafter"/>
</dbReference>
<dbReference type="RefSeq" id="WP_216940154.1">
    <property type="nucleotide sequence ID" value="NZ_CP077062.1"/>
</dbReference>
<proteinExistence type="predicted"/>
<keyword evidence="3" id="KW-1185">Reference proteome</keyword>
<dbReference type="InterPro" id="IPR050303">
    <property type="entry name" value="GatZ_KbaZ_carbometab"/>
</dbReference>
<evidence type="ECO:0000313" key="2">
    <source>
        <dbReference type="EMBL" id="QWZ08603.1"/>
    </source>
</evidence>
<accession>A0A975Y0L6</accession>
<dbReference type="CDD" id="cd05010">
    <property type="entry name" value="SIS_AgaS_like"/>
    <property type="match status" value="1"/>
</dbReference>
<dbReference type="Pfam" id="PF01380">
    <property type="entry name" value="SIS"/>
    <property type="match status" value="2"/>
</dbReference>
<feature type="domain" description="SIS" evidence="1">
    <location>
        <begin position="173"/>
        <end position="322"/>
    </location>
</feature>
<dbReference type="GO" id="GO:0097367">
    <property type="term" value="F:carbohydrate derivative binding"/>
    <property type="evidence" value="ECO:0007669"/>
    <property type="project" value="InterPro"/>
</dbReference>
<dbReference type="GO" id="GO:0005886">
    <property type="term" value="C:plasma membrane"/>
    <property type="evidence" value="ECO:0007669"/>
    <property type="project" value="TreeGrafter"/>
</dbReference>
<dbReference type="PANTHER" id="PTHR32502">
    <property type="entry name" value="N-ACETYLGALACTOSAMINE PERMEASE II COMPONENT-RELATED"/>
    <property type="match status" value="1"/>
</dbReference>
<dbReference type="GO" id="GO:1901135">
    <property type="term" value="P:carbohydrate derivative metabolic process"/>
    <property type="evidence" value="ECO:0007669"/>
    <property type="project" value="InterPro"/>
</dbReference>
<dbReference type="PROSITE" id="PS51464">
    <property type="entry name" value="SIS"/>
    <property type="match status" value="2"/>
</dbReference>
<sequence>MAAFVGDALAQTGARVVLTGAGTSAFAGQLVAPAARRAGRRRVDAIATTNVVAGPLDCFDDDVPTLLVSFARSGDSPESVAAAELADQLLTDVQHLVLTCNAEGELGRRYGDRDDARVVLMPEGAHDQGFAMTSSFTCMTLSALLALDPSNDHGLAERLADIGDAVGPGWAAATRELAERSYERVVYLGSGALEGLAHESALKLLELTAGQVVAVGDSPLAFRHGPKSVLDDRSLVVVYLSNDPYTRAYDLDLLDELRGTRDDKDVLAITADHGDAASAATPWLVPDAVGLPDSALALPAVLFAQYLGLHCSMASGLTADNPFPDGEVNRVVKGVRIHGFDRLR</sequence>